<feature type="coiled-coil region" evidence="1">
    <location>
        <begin position="43"/>
        <end position="70"/>
    </location>
</feature>
<evidence type="ECO:0000256" key="2">
    <source>
        <dbReference type="SAM" id="MobiDB-lite"/>
    </source>
</evidence>
<keyword evidence="6" id="KW-1185">Reference proteome</keyword>
<organism evidence="3 7">
    <name type="scientific">Adineta steineri</name>
    <dbReference type="NCBI Taxonomy" id="433720"/>
    <lineage>
        <taxon>Eukaryota</taxon>
        <taxon>Metazoa</taxon>
        <taxon>Spiralia</taxon>
        <taxon>Gnathifera</taxon>
        <taxon>Rotifera</taxon>
        <taxon>Eurotatoria</taxon>
        <taxon>Bdelloidea</taxon>
        <taxon>Adinetida</taxon>
        <taxon>Adinetidae</taxon>
        <taxon>Adineta</taxon>
    </lineage>
</organism>
<evidence type="ECO:0000256" key="1">
    <source>
        <dbReference type="SAM" id="Coils"/>
    </source>
</evidence>
<protein>
    <submittedName>
        <fullName evidence="3">Uncharacterized protein</fullName>
    </submittedName>
</protein>
<dbReference type="Proteomes" id="UP000663877">
    <property type="component" value="Unassembled WGS sequence"/>
</dbReference>
<feature type="region of interest" description="Disordered" evidence="2">
    <location>
        <begin position="1"/>
        <end position="28"/>
    </location>
</feature>
<evidence type="ECO:0000313" key="5">
    <source>
        <dbReference type="EMBL" id="CAF0920587.1"/>
    </source>
</evidence>
<sequence>MMQHPSKKSAGDKKHVKKTKDSLPSNKITVGSEYNESIIYSFQNDYGKQLEELEREADMQSKEIELNNLVEYVSQLVDLLKHTVLIPELQIKYDWHEDHEHQLKRNKGSTGNSLLDDRVQQIAIEKGLTREQWKHLLYLNFTAGDSLDMINVSKSHLKKVHDMASRLLEPEEKAAAFALVDAIERYMPEDHYIDR</sequence>
<proteinExistence type="predicted"/>
<evidence type="ECO:0000313" key="6">
    <source>
        <dbReference type="Proteomes" id="UP000663832"/>
    </source>
</evidence>
<dbReference type="EMBL" id="CAJNOM010000049">
    <property type="protein sequence ID" value="CAF0920587.1"/>
    <property type="molecule type" value="Genomic_DNA"/>
</dbReference>
<dbReference type="Proteomes" id="UP000663832">
    <property type="component" value="Unassembled WGS sequence"/>
</dbReference>
<dbReference type="EMBL" id="CAJNOI010000014">
    <property type="protein sequence ID" value="CAF0806316.1"/>
    <property type="molecule type" value="Genomic_DNA"/>
</dbReference>
<dbReference type="OrthoDB" id="10005638at2759"/>
<comment type="caution">
    <text evidence="3">The sequence shown here is derived from an EMBL/GenBank/DDBJ whole genome shotgun (WGS) entry which is preliminary data.</text>
</comment>
<gene>
    <name evidence="3" type="ORF">BJG266_LOCUS5487</name>
    <name evidence="5" type="ORF">QVE165_LOCUS10517</name>
    <name evidence="4" type="ORF">QVE165_LOCUS6660</name>
</gene>
<accession>A0A813T2C6</accession>
<evidence type="ECO:0000313" key="7">
    <source>
        <dbReference type="Proteomes" id="UP000663877"/>
    </source>
</evidence>
<keyword evidence="1" id="KW-0175">Coiled coil</keyword>
<evidence type="ECO:0000313" key="4">
    <source>
        <dbReference type="EMBL" id="CAF0847596.1"/>
    </source>
</evidence>
<dbReference type="AlphaFoldDB" id="A0A813T2C6"/>
<evidence type="ECO:0000313" key="3">
    <source>
        <dbReference type="EMBL" id="CAF0806316.1"/>
    </source>
</evidence>
<dbReference type="EMBL" id="CAJNOM010000028">
    <property type="protein sequence ID" value="CAF0847596.1"/>
    <property type="molecule type" value="Genomic_DNA"/>
</dbReference>
<reference evidence="3" key="1">
    <citation type="submission" date="2021-02" db="EMBL/GenBank/DDBJ databases">
        <authorList>
            <person name="Nowell W R."/>
        </authorList>
    </citation>
    <scope>NUCLEOTIDE SEQUENCE</scope>
</reference>
<name>A0A813T2C6_9BILA</name>